<sequence>MRHKVYTRKHILNAAYDLIEKNGFSNFTARNVAAQMGVSTQPIYLEFENMEDLKQSLIESIMDELTQKVFSVEHTGDKLFDISINYIEFAQKKPRLFMAMYLDEKGGGSIMYDRSYQFFKETILQQEEYKDLTEQYIEALFHATWITLTGLAALMISKVVVPTRQQIIAIIEQSVNAILESNYEENTFGDIKK</sequence>
<dbReference type="EMBL" id="JPVT01000070">
    <property type="protein sequence ID" value="KFN91857.1"/>
    <property type="molecule type" value="Genomic_DNA"/>
</dbReference>
<dbReference type="Pfam" id="PF00440">
    <property type="entry name" value="TetR_N"/>
    <property type="match status" value="1"/>
</dbReference>
<dbReference type="PANTHER" id="PTHR43479:SF11">
    <property type="entry name" value="ACREF_ENVCD OPERON REPRESSOR-RELATED"/>
    <property type="match status" value="1"/>
</dbReference>
<evidence type="ECO:0000256" key="2">
    <source>
        <dbReference type="PROSITE-ProRule" id="PRU00335"/>
    </source>
</evidence>
<evidence type="ECO:0000256" key="1">
    <source>
        <dbReference type="ARBA" id="ARBA00023125"/>
    </source>
</evidence>
<dbReference type="InterPro" id="IPR001647">
    <property type="entry name" value="HTH_TetR"/>
</dbReference>
<dbReference type="SUPFAM" id="SSF48498">
    <property type="entry name" value="Tetracyclin repressor-like, C-terminal domain"/>
    <property type="match status" value="1"/>
</dbReference>
<evidence type="ECO:0000313" key="5">
    <source>
        <dbReference type="Proteomes" id="UP000029381"/>
    </source>
</evidence>
<protein>
    <submittedName>
        <fullName evidence="4">TetR family regulatory protein</fullName>
    </submittedName>
</protein>
<name>A0A091C6Z0_9ENTE</name>
<gene>
    <name evidence="4" type="ORF">TMU3MR103_0815</name>
</gene>
<feature type="domain" description="HTH tetR-type" evidence="3">
    <location>
        <begin position="5"/>
        <end position="65"/>
    </location>
</feature>
<dbReference type="PROSITE" id="PS50977">
    <property type="entry name" value="HTH_TETR_2"/>
    <property type="match status" value="1"/>
</dbReference>
<comment type="caution">
    <text evidence="4">The sequence shown here is derived from an EMBL/GenBank/DDBJ whole genome shotgun (WGS) entry which is preliminary data.</text>
</comment>
<dbReference type="GO" id="GO:0003677">
    <property type="term" value="F:DNA binding"/>
    <property type="evidence" value="ECO:0007669"/>
    <property type="project" value="UniProtKB-UniRule"/>
</dbReference>
<dbReference type="PANTHER" id="PTHR43479">
    <property type="entry name" value="ACREF/ENVCD OPERON REPRESSOR-RELATED"/>
    <property type="match status" value="1"/>
</dbReference>
<dbReference type="SUPFAM" id="SSF46689">
    <property type="entry name" value="Homeodomain-like"/>
    <property type="match status" value="1"/>
</dbReference>
<dbReference type="PRINTS" id="PR00455">
    <property type="entry name" value="HTHTETR"/>
</dbReference>
<dbReference type="RefSeq" id="WP_028790064.1">
    <property type="nucleotide sequence ID" value="NZ_JPVT01000070.1"/>
</dbReference>
<dbReference type="InterPro" id="IPR009057">
    <property type="entry name" value="Homeodomain-like_sf"/>
</dbReference>
<proteinExistence type="predicted"/>
<organism evidence="4 5">
    <name type="scientific">Tetragenococcus muriaticus 3MR10-3</name>
    <dbReference type="NCBI Taxonomy" id="1302648"/>
    <lineage>
        <taxon>Bacteria</taxon>
        <taxon>Bacillati</taxon>
        <taxon>Bacillota</taxon>
        <taxon>Bacilli</taxon>
        <taxon>Lactobacillales</taxon>
        <taxon>Enterococcaceae</taxon>
        <taxon>Tetragenococcus</taxon>
    </lineage>
</organism>
<dbReference type="Proteomes" id="UP000029381">
    <property type="component" value="Unassembled WGS sequence"/>
</dbReference>
<accession>A0A091C6Z0</accession>
<dbReference type="Gene3D" id="1.10.357.10">
    <property type="entry name" value="Tetracycline Repressor, domain 2"/>
    <property type="match status" value="1"/>
</dbReference>
<keyword evidence="5" id="KW-1185">Reference proteome</keyword>
<dbReference type="PATRIC" id="fig|1302648.3.peg.793"/>
<dbReference type="AlphaFoldDB" id="A0A091C6Z0"/>
<keyword evidence="1 2" id="KW-0238">DNA-binding</keyword>
<dbReference type="InterPro" id="IPR050624">
    <property type="entry name" value="HTH-type_Tx_Regulator"/>
</dbReference>
<feature type="DNA-binding region" description="H-T-H motif" evidence="2">
    <location>
        <begin position="28"/>
        <end position="47"/>
    </location>
</feature>
<reference evidence="4 5" key="1">
    <citation type="submission" date="2014-08" db="EMBL/GenBank/DDBJ databases">
        <title>Genome sequence of Tetragenococcus muriaticus.</title>
        <authorList>
            <person name="Chuea-nongthon C."/>
            <person name="Rodtong S."/>
            <person name="Yongsawatdigul J."/>
            <person name="Steele J.L."/>
            <person name="Liu X.-y."/>
            <person name="Speers J."/>
            <person name="Glasner J.D."/>
            <person name="Neeno-Eckwall E.C."/>
        </authorList>
    </citation>
    <scope>NUCLEOTIDE SEQUENCE [LARGE SCALE GENOMIC DNA]</scope>
    <source>
        <strain evidence="4 5">3MR10-3</strain>
    </source>
</reference>
<dbReference type="InterPro" id="IPR036271">
    <property type="entry name" value="Tet_transcr_reg_TetR-rel_C_sf"/>
</dbReference>
<evidence type="ECO:0000259" key="3">
    <source>
        <dbReference type="PROSITE" id="PS50977"/>
    </source>
</evidence>
<evidence type="ECO:0000313" key="4">
    <source>
        <dbReference type="EMBL" id="KFN91857.1"/>
    </source>
</evidence>